<dbReference type="InterPro" id="IPR036390">
    <property type="entry name" value="WH_DNA-bd_sf"/>
</dbReference>
<dbReference type="PANTHER" id="PTHR33164">
    <property type="entry name" value="TRANSCRIPTIONAL REGULATOR, MARR FAMILY"/>
    <property type="match status" value="1"/>
</dbReference>
<dbReference type="Gene3D" id="1.10.10.10">
    <property type="entry name" value="Winged helix-like DNA-binding domain superfamily/Winged helix DNA-binding domain"/>
    <property type="match status" value="1"/>
</dbReference>
<evidence type="ECO:0000313" key="2">
    <source>
        <dbReference type="EMBL" id="SNB63615.1"/>
    </source>
</evidence>
<dbReference type="SUPFAM" id="SSF46785">
    <property type="entry name" value="Winged helix' DNA-binding domain"/>
    <property type="match status" value="1"/>
</dbReference>
<keyword evidence="2" id="KW-0238">DNA-binding</keyword>
<dbReference type="EMBL" id="FYEK01000025">
    <property type="protein sequence ID" value="SNB63615.1"/>
    <property type="molecule type" value="Genomic_DNA"/>
</dbReference>
<dbReference type="InterPro" id="IPR000835">
    <property type="entry name" value="HTH_MarR-typ"/>
</dbReference>
<dbReference type="InterPro" id="IPR036388">
    <property type="entry name" value="WH-like_DNA-bd_sf"/>
</dbReference>
<dbReference type="OrthoDB" id="2575373at2"/>
<reference evidence="3" key="1">
    <citation type="submission" date="2017-06" db="EMBL/GenBank/DDBJ databases">
        <authorList>
            <person name="Varghese N."/>
            <person name="Submissions S."/>
        </authorList>
    </citation>
    <scope>NUCLEOTIDE SEQUENCE [LARGE SCALE GENOMIC DNA]</scope>
    <source>
        <strain evidence="3">JAD2</strain>
    </source>
</reference>
<feature type="domain" description="HTH marR-type" evidence="1">
    <location>
        <begin position="14"/>
        <end position="147"/>
    </location>
</feature>
<dbReference type="GO" id="GO:0003700">
    <property type="term" value="F:DNA-binding transcription factor activity"/>
    <property type="evidence" value="ECO:0007669"/>
    <property type="project" value="InterPro"/>
</dbReference>
<organism evidence="2 3">
    <name type="scientific">Thermoflexus hugenholtzii JAD2</name>
    <dbReference type="NCBI Taxonomy" id="877466"/>
    <lineage>
        <taxon>Bacteria</taxon>
        <taxon>Bacillati</taxon>
        <taxon>Chloroflexota</taxon>
        <taxon>Thermoflexia</taxon>
        <taxon>Thermoflexales</taxon>
        <taxon>Thermoflexaceae</taxon>
        <taxon>Thermoflexus</taxon>
    </lineage>
</organism>
<dbReference type="FunCoup" id="A0A212QVB4">
    <property type="interactions" value="7"/>
</dbReference>
<evidence type="ECO:0000259" key="1">
    <source>
        <dbReference type="PROSITE" id="PS50995"/>
    </source>
</evidence>
<dbReference type="InParanoid" id="A0A212QVB4"/>
<dbReference type="Proteomes" id="UP000197025">
    <property type="component" value="Unassembled WGS sequence"/>
</dbReference>
<dbReference type="Pfam" id="PF12802">
    <property type="entry name" value="MarR_2"/>
    <property type="match status" value="1"/>
</dbReference>
<protein>
    <submittedName>
        <fullName evidence="2">DNA-binding transcriptional regulator, MarR family</fullName>
    </submittedName>
</protein>
<dbReference type="GO" id="GO:0003677">
    <property type="term" value="F:DNA binding"/>
    <property type="evidence" value="ECO:0007669"/>
    <property type="project" value="UniProtKB-KW"/>
</dbReference>
<evidence type="ECO:0000313" key="3">
    <source>
        <dbReference type="Proteomes" id="UP000197025"/>
    </source>
</evidence>
<proteinExistence type="predicted"/>
<sequence>MSPFNPRVRSEWMSGQIAIALYRIAQAIQLMLRRAGQAHGLSPAQVQALLFLAYARPGVRTIGGLARRLQATLATASEVADALERKGLVAREPWPEDHRIITLRLTGNGRRRVTDLEGLLDDLEAAIAELPLPNQQTLQGALQHIVRRLAAGGHVVVYEMCWGCAFFRPYAHPENPAAPHHCAFMDAPLPDADTYTECPDFTPREEVPA</sequence>
<dbReference type="AlphaFoldDB" id="A0A212QVB4"/>
<dbReference type="InterPro" id="IPR039422">
    <property type="entry name" value="MarR/SlyA-like"/>
</dbReference>
<name>A0A212QVB4_9CHLR</name>
<dbReference type="PROSITE" id="PS50995">
    <property type="entry name" value="HTH_MARR_2"/>
    <property type="match status" value="1"/>
</dbReference>
<gene>
    <name evidence="2" type="ORF">SAMN02746019_00006740</name>
</gene>
<keyword evidence="3" id="KW-1185">Reference proteome</keyword>
<accession>A0A212QVB4</accession>
<dbReference type="PANTHER" id="PTHR33164:SF43">
    <property type="entry name" value="HTH-TYPE TRANSCRIPTIONAL REPRESSOR YETL"/>
    <property type="match status" value="1"/>
</dbReference>
<dbReference type="GO" id="GO:0006950">
    <property type="term" value="P:response to stress"/>
    <property type="evidence" value="ECO:0007669"/>
    <property type="project" value="TreeGrafter"/>
</dbReference>
<dbReference type="RefSeq" id="WP_088570936.1">
    <property type="nucleotide sequence ID" value="NZ_FYEK01000025.1"/>
</dbReference>
<dbReference type="SMART" id="SM00347">
    <property type="entry name" value="HTH_MARR"/>
    <property type="match status" value="1"/>
</dbReference>